<accession>A0AAN9ENL9</accession>
<evidence type="ECO:0000313" key="2">
    <source>
        <dbReference type="EMBL" id="KAK7259745.1"/>
    </source>
</evidence>
<name>A0AAN9ENL9_CROPI</name>
<protein>
    <submittedName>
        <fullName evidence="2">Uncharacterized protein</fullName>
    </submittedName>
</protein>
<organism evidence="2 3">
    <name type="scientific">Crotalaria pallida</name>
    <name type="common">Smooth rattlebox</name>
    <name type="synonym">Crotalaria striata</name>
    <dbReference type="NCBI Taxonomy" id="3830"/>
    <lineage>
        <taxon>Eukaryota</taxon>
        <taxon>Viridiplantae</taxon>
        <taxon>Streptophyta</taxon>
        <taxon>Embryophyta</taxon>
        <taxon>Tracheophyta</taxon>
        <taxon>Spermatophyta</taxon>
        <taxon>Magnoliopsida</taxon>
        <taxon>eudicotyledons</taxon>
        <taxon>Gunneridae</taxon>
        <taxon>Pentapetalae</taxon>
        <taxon>rosids</taxon>
        <taxon>fabids</taxon>
        <taxon>Fabales</taxon>
        <taxon>Fabaceae</taxon>
        <taxon>Papilionoideae</taxon>
        <taxon>50 kb inversion clade</taxon>
        <taxon>genistoids sensu lato</taxon>
        <taxon>core genistoids</taxon>
        <taxon>Crotalarieae</taxon>
        <taxon>Crotalaria</taxon>
    </lineage>
</organism>
<proteinExistence type="predicted"/>
<keyword evidence="3" id="KW-1185">Reference proteome</keyword>
<dbReference type="AlphaFoldDB" id="A0AAN9ENL9"/>
<evidence type="ECO:0000313" key="3">
    <source>
        <dbReference type="Proteomes" id="UP001372338"/>
    </source>
</evidence>
<gene>
    <name evidence="2" type="ORF">RIF29_25358</name>
</gene>
<feature type="compositionally biased region" description="Basic and acidic residues" evidence="1">
    <location>
        <begin position="53"/>
        <end position="72"/>
    </location>
</feature>
<feature type="region of interest" description="Disordered" evidence="1">
    <location>
        <begin position="35"/>
        <end position="115"/>
    </location>
</feature>
<comment type="caution">
    <text evidence="2">The sequence shown here is derived from an EMBL/GenBank/DDBJ whole genome shotgun (WGS) entry which is preliminary data.</text>
</comment>
<reference evidence="2 3" key="1">
    <citation type="submission" date="2024-01" db="EMBL/GenBank/DDBJ databases">
        <title>The genomes of 5 underutilized Papilionoideae crops provide insights into root nodulation and disease resistanc.</title>
        <authorList>
            <person name="Yuan L."/>
        </authorList>
    </citation>
    <scope>NUCLEOTIDE SEQUENCE [LARGE SCALE GENOMIC DNA]</scope>
    <source>
        <strain evidence="2">ZHUSHIDOU_FW_LH</strain>
        <tissue evidence="2">Leaf</tissue>
    </source>
</reference>
<dbReference type="Proteomes" id="UP001372338">
    <property type="component" value="Unassembled WGS sequence"/>
</dbReference>
<dbReference type="EMBL" id="JAYWIO010000005">
    <property type="protein sequence ID" value="KAK7259745.1"/>
    <property type="molecule type" value="Genomic_DNA"/>
</dbReference>
<evidence type="ECO:0000256" key="1">
    <source>
        <dbReference type="SAM" id="MobiDB-lite"/>
    </source>
</evidence>
<feature type="compositionally biased region" description="Basic and acidic residues" evidence="1">
    <location>
        <begin position="84"/>
        <end position="93"/>
    </location>
</feature>
<sequence length="115" mass="13646">MDEIYRQVEALDDKGVLEKKRYFQRLHEFVYPTTTSMEPPKYKVKTKGGVKGSRKEAAHEKSTKREPSHWENDVMEDEDEDEEHKDHKPHMEEANPINLDEDEDEEHKGHKNTAR</sequence>
<feature type="compositionally biased region" description="Acidic residues" evidence="1">
    <location>
        <begin position="73"/>
        <end position="83"/>
    </location>
</feature>